<gene>
    <name evidence="1" type="ORF">BS47DRAFT_1356044</name>
</gene>
<keyword evidence="2" id="KW-1185">Reference proteome</keyword>
<proteinExistence type="predicted"/>
<name>A0A9P6AD05_9AGAM</name>
<protein>
    <submittedName>
        <fullName evidence="1">Uncharacterized protein</fullName>
    </submittedName>
</protein>
<reference evidence="1" key="1">
    <citation type="journal article" date="2020" name="Nat. Commun.">
        <title>Large-scale genome sequencing of mycorrhizal fungi provides insights into the early evolution of symbiotic traits.</title>
        <authorList>
            <person name="Miyauchi S."/>
            <person name="Kiss E."/>
            <person name="Kuo A."/>
            <person name="Drula E."/>
            <person name="Kohler A."/>
            <person name="Sanchez-Garcia M."/>
            <person name="Morin E."/>
            <person name="Andreopoulos B."/>
            <person name="Barry K.W."/>
            <person name="Bonito G."/>
            <person name="Buee M."/>
            <person name="Carver A."/>
            <person name="Chen C."/>
            <person name="Cichocki N."/>
            <person name="Clum A."/>
            <person name="Culley D."/>
            <person name="Crous P.W."/>
            <person name="Fauchery L."/>
            <person name="Girlanda M."/>
            <person name="Hayes R.D."/>
            <person name="Keri Z."/>
            <person name="LaButti K."/>
            <person name="Lipzen A."/>
            <person name="Lombard V."/>
            <person name="Magnuson J."/>
            <person name="Maillard F."/>
            <person name="Murat C."/>
            <person name="Nolan M."/>
            <person name="Ohm R.A."/>
            <person name="Pangilinan J."/>
            <person name="Pereira M.F."/>
            <person name="Perotto S."/>
            <person name="Peter M."/>
            <person name="Pfister S."/>
            <person name="Riley R."/>
            <person name="Sitrit Y."/>
            <person name="Stielow J.B."/>
            <person name="Szollosi G."/>
            <person name="Zifcakova L."/>
            <person name="Stursova M."/>
            <person name="Spatafora J.W."/>
            <person name="Tedersoo L."/>
            <person name="Vaario L.M."/>
            <person name="Yamada A."/>
            <person name="Yan M."/>
            <person name="Wang P."/>
            <person name="Xu J."/>
            <person name="Bruns T."/>
            <person name="Baldrian P."/>
            <person name="Vilgalys R."/>
            <person name="Dunand C."/>
            <person name="Henrissat B."/>
            <person name="Grigoriev I.V."/>
            <person name="Hibbett D."/>
            <person name="Nagy L.G."/>
            <person name="Martin F.M."/>
        </authorList>
    </citation>
    <scope>NUCLEOTIDE SEQUENCE</scope>
    <source>
        <strain evidence="1">UP504</strain>
    </source>
</reference>
<dbReference type="AlphaFoldDB" id="A0A9P6AD05"/>
<accession>A0A9P6AD05</accession>
<sequence>MSKFPYPVAVTLDTEMLRCMEKSIVRCIHSVAPAGSLRCRNENNGASSWEADSDPILAQNKGGRETTGIIRISEKLL</sequence>
<comment type="caution">
    <text evidence="1">The sequence shown here is derived from an EMBL/GenBank/DDBJ whole genome shotgun (WGS) entry which is preliminary data.</text>
</comment>
<evidence type="ECO:0000313" key="2">
    <source>
        <dbReference type="Proteomes" id="UP000886523"/>
    </source>
</evidence>
<dbReference type="Proteomes" id="UP000886523">
    <property type="component" value="Unassembled WGS sequence"/>
</dbReference>
<dbReference type="EMBL" id="MU129322">
    <property type="protein sequence ID" value="KAF9503643.1"/>
    <property type="molecule type" value="Genomic_DNA"/>
</dbReference>
<evidence type="ECO:0000313" key="1">
    <source>
        <dbReference type="EMBL" id="KAF9503643.1"/>
    </source>
</evidence>
<organism evidence="1 2">
    <name type="scientific">Hydnum rufescens UP504</name>
    <dbReference type="NCBI Taxonomy" id="1448309"/>
    <lineage>
        <taxon>Eukaryota</taxon>
        <taxon>Fungi</taxon>
        <taxon>Dikarya</taxon>
        <taxon>Basidiomycota</taxon>
        <taxon>Agaricomycotina</taxon>
        <taxon>Agaricomycetes</taxon>
        <taxon>Cantharellales</taxon>
        <taxon>Hydnaceae</taxon>
        <taxon>Hydnum</taxon>
    </lineage>
</organism>